<evidence type="ECO:0000313" key="2">
    <source>
        <dbReference type="Proteomes" id="UP001062846"/>
    </source>
</evidence>
<keyword evidence="2" id="KW-1185">Reference proteome</keyword>
<evidence type="ECO:0000313" key="1">
    <source>
        <dbReference type="EMBL" id="KAI8546305.1"/>
    </source>
</evidence>
<reference evidence="1" key="1">
    <citation type="submission" date="2022-02" db="EMBL/GenBank/DDBJ databases">
        <title>Plant Genome Project.</title>
        <authorList>
            <person name="Zhang R.-G."/>
        </authorList>
    </citation>
    <scope>NUCLEOTIDE SEQUENCE</scope>
    <source>
        <strain evidence="1">AT1</strain>
    </source>
</reference>
<sequence length="76" mass="8292">MSLPQSAPTSRRTNSASTSRPHCLFKVFARGVDVDTVVLMAARASRVENQDAIDTAIVGTLSYCRNIDRSEKGHLD</sequence>
<dbReference type="Proteomes" id="UP001062846">
    <property type="component" value="Chromosome 7"/>
</dbReference>
<accession>A0ACC0MZ84</accession>
<name>A0ACC0MZ84_RHOML</name>
<gene>
    <name evidence="1" type="ORF">RHMOL_Rhmol07G0106400</name>
</gene>
<dbReference type="EMBL" id="CM046394">
    <property type="protein sequence ID" value="KAI8546305.1"/>
    <property type="molecule type" value="Genomic_DNA"/>
</dbReference>
<protein>
    <submittedName>
        <fullName evidence="1">Uncharacterized protein</fullName>
    </submittedName>
</protein>
<organism evidence="1 2">
    <name type="scientific">Rhododendron molle</name>
    <name type="common">Chinese azalea</name>
    <name type="synonym">Azalea mollis</name>
    <dbReference type="NCBI Taxonomy" id="49168"/>
    <lineage>
        <taxon>Eukaryota</taxon>
        <taxon>Viridiplantae</taxon>
        <taxon>Streptophyta</taxon>
        <taxon>Embryophyta</taxon>
        <taxon>Tracheophyta</taxon>
        <taxon>Spermatophyta</taxon>
        <taxon>Magnoliopsida</taxon>
        <taxon>eudicotyledons</taxon>
        <taxon>Gunneridae</taxon>
        <taxon>Pentapetalae</taxon>
        <taxon>asterids</taxon>
        <taxon>Ericales</taxon>
        <taxon>Ericaceae</taxon>
        <taxon>Ericoideae</taxon>
        <taxon>Rhodoreae</taxon>
        <taxon>Rhododendron</taxon>
    </lineage>
</organism>
<proteinExistence type="predicted"/>
<comment type="caution">
    <text evidence="1">The sequence shown here is derived from an EMBL/GenBank/DDBJ whole genome shotgun (WGS) entry which is preliminary data.</text>
</comment>